<keyword evidence="4 8" id="KW-0812">Transmembrane</keyword>
<protein>
    <recommendedName>
        <fullName evidence="9">Membrane transport protein MMPL domain-containing protein</fullName>
    </recommendedName>
</protein>
<evidence type="ECO:0000256" key="7">
    <source>
        <dbReference type="SAM" id="MobiDB-lite"/>
    </source>
</evidence>
<organism evidence="10">
    <name type="scientific">uncultured Solirubrobacteraceae bacterium</name>
    <dbReference type="NCBI Taxonomy" id="1162706"/>
    <lineage>
        <taxon>Bacteria</taxon>
        <taxon>Bacillati</taxon>
        <taxon>Actinomycetota</taxon>
        <taxon>Thermoleophilia</taxon>
        <taxon>Solirubrobacterales</taxon>
        <taxon>Solirubrobacteraceae</taxon>
        <taxon>environmental samples</taxon>
    </lineage>
</organism>
<accession>A0A6J4RCZ1</accession>
<feature type="transmembrane region" description="Helical" evidence="8">
    <location>
        <begin position="604"/>
        <end position="630"/>
    </location>
</feature>
<dbReference type="PANTHER" id="PTHR33406:SF6">
    <property type="entry name" value="MEMBRANE PROTEIN YDGH-RELATED"/>
    <property type="match status" value="1"/>
</dbReference>
<feature type="transmembrane region" description="Helical" evidence="8">
    <location>
        <begin position="545"/>
        <end position="564"/>
    </location>
</feature>
<evidence type="ECO:0000256" key="4">
    <source>
        <dbReference type="ARBA" id="ARBA00022692"/>
    </source>
</evidence>
<feature type="transmembrane region" description="Helical" evidence="8">
    <location>
        <begin position="777"/>
        <end position="794"/>
    </location>
</feature>
<evidence type="ECO:0000259" key="9">
    <source>
        <dbReference type="Pfam" id="PF03176"/>
    </source>
</evidence>
<feature type="domain" description="Membrane transport protein MMPL" evidence="9">
    <location>
        <begin position="409"/>
        <end position="711"/>
    </location>
</feature>
<feature type="transmembrane region" description="Helical" evidence="8">
    <location>
        <begin position="211"/>
        <end position="231"/>
    </location>
</feature>
<feature type="region of interest" description="Disordered" evidence="7">
    <location>
        <begin position="716"/>
        <end position="771"/>
    </location>
</feature>
<dbReference type="InterPro" id="IPR004869">
    <property type="entry name" value="MMPL_dom"/>
</dbReference>
<keyword evidence="5 8" id="KW-1133">Transmembrane helix</keyword>
<evidence type="ECO:0000256" key="1">
    <source>
        <dbReference type="ARBA" id="ARBA00004651"/>
    </source>
</evidence>
<name>A0A6J4RCZ1_9ACTN</name>
<evidence type="ECO:0000256" key="6">
    <source>
        <dbReference type="ARBA" id="ARBA00023136"/>
    </source>
</evidence>
<gene>
    <name evidence="10" type="ORF">AVDCRST_MAG53-1260</name>
</gene>
<dbReference type="SUPFAM" id="SSF82866">
    <property type="entry name" value="Multidrug efflux transporter AcrB transmembrane domain"/>
    <property type="match status" value="2"/>
</dbReference>
<evidence type="ECO:0000313" key="10">
    <source>
        <dbReference type="EMBL" id="CAA9470639.1"/>
    </source>
</evidence>
<feature type="transmembrane region" description="Helical" evidence="8">
    <location>
        <begin position="243"/>
        <end position="267"/>
    </location>
</feature>
<sequence>MLDRLTGLVIRLRWLILGGWVALAVACVTLLPTIREAQAGALGDLVPVDAAAIAAEQRSAELFAFPLLSRTQVVIRDPGGLNARTLAATAARVIALNRGEIPGLRAIAGAYVIANVTGSETFARERGTTLVIPLLYGPDVGPTERTELAEGLVQRLQPFAEGASLGVTGTVTARDAQADVIEEHLPLAEVATLAFVLVAVALATRSLVAPLLNLLAVALAYLVSVRLVAAAGERAGISVPAEVQPVMVALLFGVVTDYTLFFLSRFARALPEVGGSGQAAARRTLRELLPILTACGMAVAAGTGALVFAELGFLRAFGPGVAASVVIALAASVTLVPALCAIGGTRVFWPRRPRKRAAGRTRSTRMLRAVVRRPLRVAVGCVVVLAAMGSGVLGLDLGNPLLRGLPPDSPPRAAYDQAAAGLAPGVISPTVVIVEGDEVGRRRAELARLQRLLEAQAGVAAVVGPASNPTQRAFGAVLSPDRAGARFVVFLSDDPLGAQAVRRLGELRERLPELLRRAGLPAATASLAGDTALVQETIDRAAKDIPRIVPAVLVAIMLVLVILLRALVAPLYLMALALPAPLAALGVSVYVFEGLLGQPELTYFVPIAAGVLLVALGSDYNVFLVGRVWADARARPLREAIVSGAAAASPAITAAGIVLAVSFAALALVPVQAFRELAFVVALGLLIDAFLVRTLLVPAVIAIVGVRSGWPGHALRSGRVSVPSPAPGEQATGEDPDATPERTPAPSGAAPQPDDGPTGELTPPETQGSMTRTRTSIAALVALAAAAVVVALGFERSAQTDQTDDGARPARSSTVLGAAPPVRLEAAAVSDAPGTGARASEARTVELGLPAPARFRPGSAERALAEFMDAWHDRAYDRMAGWTTPAFRERYEDPGAELRRRYGTFRLLGWAIQRERLQPVLARFTVATAYRDLRPQVEREELRLFAVRLGGRWGIPLASDDAASAIPGTG</sequence>
<feature type="transmembrane region" description="Helical" evidence="8">
    <location>
        <begin position="651"/>
        <end position="671"/>
    </location>
</feature>
<feature type="transmembrane region" description="Helical" evidence="8">
    <location>
        <begin position="375"/>
        <end position="395"/>
    </location>
</feature>
<dbReference type="AlphaFoldDB" id="A0A6J4RCZ1"/>
<dbReference type="PANTHER" id="PTHR33406">
    <property type="entry name" value="MEMBRANE PROTEIN MJ1562-RELATED"/>
    <property type="match status" value="1"/>
</dbReference>
<reference evidence="10" key="1">
    <citation type="submission" date="2020-02" db="EMBL/GenBank/DDBJ databases">
        <authorList>
            <person name="Meier V. D."/>
        </authorList>
    </citation>
    <scope>NUCLEOTIDE SEQUENCE</scope>
    <source>
        <strain evidence="10">AVDCRST_MAG53</strain>
    </source>
</reference>
<comment type="similarity">
    <text evidence="2">Belongs to the resistance-nodulation-cell division (RND) (TC 2.A.6) family. MmpL subfamily.</text>
</comment>
<evidence type="ECO:0000256" key="2">
    <source>
        <dbReference type="ARBA" id="ARBA00010157"/>
    </source>
</evidence>
<comment type="subcellular location">
    <subcellularLocation>
        <location evidence="1">Cell membrane</location>
        <topology evidence="1">Multi-pass membrane protein</topology>
    </subcellularLocation>
</comment>
<evidence type="ECO:0000256" key="5">
    <source>
        <dbReference type="ARBA" id="ARBA00022989"/>
    </source>
</evidence>
<dbReference type="Pfam" id="PF03176">
    <property type="entry name" value="MMPL"/>
    <property type="match status" value="2"/>
</dbReference>
<feature type="transmembrane region" description="Helical" evidence="8">
    <location>
        <begin position="12"/>
        <end position="31"/>
    </location>
</feature>
<proteinExistence type="inferred from homology"/>
<dbReference type="Gene3D" id="1.20.1640.10">
    <property type="entry name" value="Multidrug efflux transporter AcrB transmembrane domain"/>
    <property type="match status" value="2"/>
</dbReference>
<feature type="domain" description="Membrane transport protein MMPL" evidence="9">
    <location>
        <begin position="117"/>
        <end position="376"/>
    </location>
</feature>
<keyword evidence="3" id="KW-1003">Cell membrane</keyword>
<dbReference type="PROSITE" id="PS51257">
    <property type="entry name" value="PROKAR_LIPOPROTEIN"/>
    <property type="match status" value="1"/>
</dbReference>
<feature type="transmembrane region" description="Helical" evidence="8">
    <location>
        <begin position="571"/>
        <end position="592"/>
    </location>
</feature>
<feature type="transmembrane region" description="Helical" evidence="8">
    <location>
        <begin position="288"/>
        <end position="309"/>
    </location>
</feature>
<dbReference type="EMBL" id="CADCVR010000001">
    <property type="protein sequence ID" value="CAA9470639.1"/>
    <property type="molecule type" value="Genomic_DNA"/>
</dbReference>
<evidence type="ECO:0000256" key="8">
    <source>
        <dbReference type="SAM" id="Phobius"/>
    </source>
</evidence>
<keyword evidence="6 8" id="KW-0472">Membrane</keyword>
<feature type="transmembrane region" description="Helical" evidence="8">
    <location>
        <begin position="321"/>
        <end position="349"/>
    </location>
</feature>
<dbReference type="GO" id="GO:0005886">
    <property type="term" value="C:plasma membrane"/>
    <property type="evidence" value="ECO:0007669"/>
    <property type="project" value="UniProtKB-SubCell"/>
</dbReference>
<feature type="transmembrane region" description="Helical" evidence="8">
    <location>
        <begin position="677"/>
        <end position="706"/>
    </location>
</feature>
<feature type="transmembrane region" description="Helical" evidence="8">
    <location>
        <begin position="185"/>
        <end position="204"/>
    </location>
</feature>
<dbReference type="InterPro" id="IPR050545">
    <property type="entry name" value="Mycobact_MmpL"/>
</dbReference>
<evidence type="ECO:0000256" key="3">
    <source>
        <dbReference type="ARBA" id="ARBA00022475"/>
    </source>
</evidence>